<dbReference type="InterPro" id="IPR018376">
    <property type="entry name" value="Enoyl-CoA_hyd/isom_CS"/>
</dbReference>
<dbReference type="InterPro" id="IPR001753">
    <property type="entry name" value="Enoyl-CoA_hydra/iso"/>
</dbReference>
<keyword evidence="7" id="KW-1185">Reference proteome</keyword>
<dbReference type="Gene3D" id="3.90.226.10">
    <property type="entry name" value="2-enoyl-CoA Hydratase, Chain A, domain 1"/>
    <property type="match status" value="1"/>
</dbReference>
<feature type="compositionally biased region" description="Gly residues" evidence="5">
    <location>
        <begin position="396"/>
        <end position="405"/>
    </location>
</feature>
<dbReference type="PROSITE" id="PS00166">
    <property type="entry name" value="ENOYL_COA_HYDRATASE"/>
    <property type="match status" value="1"/>
</dbReference>
<dbReference type="SUPFAM" id="SSF52096">
    <property type="entry name" value="ClpP/crotonase"/>
    <property type="match status" value="1"/>
</dbReference>
<comment type="similarity">
    <text evidence="1 4">Belongs to the enoyl-CoA hydratase/isomerase family.</text>
</comment>
<feature type="compositionally biased region" description="Basic and acidic residues" evidence="5">
    <location>
        <begin position="234"/>
        <end position="248"/>
    </location>
</feature>
<evidence type="ECO:0000313" key="6">
    <source>
        <dbReference type="EMBL" id="GAA2118559.1"/>
    </source>
</evidence>
<name>A0ABP5JIN4_9ACTN</name>
<dbReference type="Gene3D" id="1.10.12.10">
    <property type="entry name" value="Lyase 2-enoyl-coa Hydratase, Chain A, domain 2"/>
    <property type="match status" value="1"/>
</dbReference>
<evidence type="ECO:0000256" key="4">
    <source>
        <dbReference type="RuleBase" id="RU003707"/>
    </source>
</evidence>
<dbReference type="Pfam" id="PF00378">
    <property type="entry name" value="ECH_1"/>
    <property type="match status" value="1"/>
</dbReference>
<dbReference type="PANTHER" id="PTHR11941:SF169">
    <property type="entry name" value="(7AS)-7A-METHYL-1,5-DIOXO-2,3,5,6,7,7A-HEXAHYDRO-1H-INDENE-CARBOXYL-COA HYDROLASE"/>
    <property type="match status" value="1"/>
</dbReference>
<dbReference type="PANTHER" id="PTHR11941">
    <property type="entry name" value="ENOYL-COA HYDRATASE-RELATED"/>
    <property type="match status" value="1"/>
</dbReference>
<keyword evidence="2" id="KW-0443">Lipid metabolism</keyword>
<evidence type="ECO:0008006" key="8">
    <source>
        <dbReference type="Google" id="ProtNLM"/>
    </source>
</evidence>
<evidence type="ECO:0000313" key="7">
    <source>
        <dbReference type="Proteomes" id="UP001500897"/>
    </source>
</evidence>
<reference evidence="7" key="1">
    <citation type="journal article" date="2019" name="Int. J. Syst. Evol. Microbiol.">
        <title>The Global Catalogue of Microorganisms (GCM) 10K type strain sequencing project: providing services to taxonomists for standard genome sequencing and annotation.</title>
        <authorList>
            <consortium name="The Broad Institute Genomics Platform"/>
            <consortium name="The Broad Institute Genome Sequencing Center for Infectious Disease"/>
            <person name="Wu L."/>
            <person name="Ma J."/>
        </authorList>
    </citation>
    <scope>NUCLEOTIDE SEQUENCE [LARGE SCALE GENOMIC DNA]</scope>
    <source>
        <strain evidence="7">JCM 14559</strain>
    </source>
</reference>
<evidence type="ECO:0000256" key="2">
    <source>
        <dbReference type="ARBA" id="ARBA00023098"/>
    </source>
</evidence>
<evidence type="ECO:0000256" key="3">
    <source>
        <dbReference type="ARBA" id="ARBA00023239"/>
    </source>
</evidence>
<dbReference type="Proteomes" id="UP001500897">
    <property type="component" value="Unassembled WGS sequence"/>
</dbReference>
<accession>A0ABP5JIN4</accession>
<dbReference type="InterPro" id="IPR014748">
    <property type="entry name" value="Enoyl-CoA_hydra_C"/>
</dbReference>
<keyword evidence="3" id="KW-0456">Lyase</keyword>
<feature type="compositionally biased region" description="Low complexity" evidence="5">
    <location>
        <begin position="386"/>
        <end position="395"/>
    </location>
</feature>
<gene>
    <name evidence="6" type="ORF">GCM10009759_65940</name>
</gene>
<dbReference type="CDD" id="cd06558">
    <property type="entry name" value="crotonase-like"/>
    <property type="match status" value="1"/>
</dbReference>
<protein>
    <recommendedName>
        <fullName evidence="8">Enoyl-CoA hydratase</fullName>
    </recommendedName>
</protein>
<comment type="caution">
    <text evidence="6">The sequence shown here is derived from an EMBL/GenBank/DDBJ whole genome shotgun (WGS) entry which is preliminary data.</text>
</comment>
<dbReference type="NCBIfam" id="NF006100">
    <property type="entry name" value="PRK08252.1"/>
    <property type="match status" value="1"/>
</dbReference>
<evidence type="ECO:0000256" key="5">
    <source>
        <dbReference type="SAM" id="MobiDB-lite"/>
    </source>
</evidence>
<organism evidence="6 7">
    <name type="scientific">Kitasatospora saccharophila</name>
    <dbReference type="NCBI Taxonomy" id="407973"/>
    <lineage>
        <taxon>Bacteria</taxon>
        <taxon>Bacillati</taxon>
        <taxon>Actinomycetota</taxon>
        <taxon>Actinomycetes</taxon>
        <taxon>Kitasatosporales</taxon>
        <taxon>Streptomycetaceae</taxon>
        <taxon>Kitasatospora</taxon>
    </lineage>
</organism>
<dbReference type="EMBL" id="BAAANS010000063">
    <property type="protein sequence ID" value="GAA2118559.1"/>
    <property type="molecule type" value="Genomic_DNA"/>
</dbReference>
<evidence type="ECO:0000256" key="1">
    <source>
        <dbReference type="ARBA" id="ARBA00005254"/>
    </source>
</evidence>
<sequence length="418" mass="43405">MVVWLIPALLGAPVSDAVLTEYGDGVAVITGTGGTFCAGMDLKAFLRGERPVVEGRGLAGLTEAPPAKPLIAAVEGHALAGGCEIVLACDLVVAAEGARFGLPEVKRGLVAAAGGLMRLPERIPRQVAMELALTGGFLDAPRAHALCLVNRLTANGGALAGARALAAEIAANGPLAVRATKRIVTEAPGWPAAERWRRQRALIDPVFASEDAKEGPRAFAEKRAPRWTGRRQPRRPDARLRGEAHLERLGVGPERPLHAARRGQRQGDRPGQAVGVQPEGEPGRDGRRRGPGGAGGVPARGVVRPAQRAAEPGHHARAREVAAGVAGRGQHGGDADRADVGGRRQVQVVEVQDVRHRGPAGGVRQRGGERGHRVLPGGQGDRHGVPQRPLGQQQVLGGGGELGGPPGQPLRALHHADS</sequence>
<feature type="region of interest" description="Disordered" evidence="5">
    <location>
        <begin position="207"/>
        <end position="418"/>
    </location>
</feature>
<feature type="compositionally biased region" description="Basic and acidic residues" evidence="5">
    <location>
        <begin position="210"/>
        <end position="224"/>
    </location>
</feature>
<proteinExistence type="inferred from homology"/>
<feature type="compositionally biased region" description="Basic and acidic residues" evidence="5">
    <location>
        <begin position="311"/>
        <end position="320"/>
    </location>
</feature>
<dbReference type="InterPro" id="IPR029045">
    <property type="entry name" value="ClpP/crotonase-like_dom_sf"/>
</dbReference>
<feature type="compositionally biased region" description="Basic and acidic residues" evidence="5">
    <location>
        <begin position="331"/>
        <end position="342"/>
    </location>
</feature>